<organism evidence="1 2">
    <name type="scientific">Acinetobacter boissieri</name>
    <dbReference type="NCBI Taxonomy" id="1219383"/>
    <lineage>
        <taxon>Bacteria</taxon>
        <taxon>Pseudomonadati</taxon>
        <taxon>Pseudomonadota</taxon>
        <taxon>Gammaproteobacteria</taxon>
        <taxon>Moraxellales</taxon>
        <taxon>Moraxellaceae</taxon>
        <taxon>Acinetobacter</taxon>
    </lineage>
</organism>
<sequence>MKKVFLFGLVVLSLIGCGQKKVLTDKEAWDSFCKSAKGAAFNIMTDRQQDITKDAALEHVKKIQQPHAQKYLISLIEEAYNVPIYEQMQKKEQAMDDFSKNRNEQCLTQAP</sequence>
<evidence type="ECO:0000313" key="1">
    <source>
        <dbReference type="EMBL" id="SDB88700.1"/>
    </source>
</evidence>
<reference evidence="2" key="1">
    <citation type="submission" date="2016-09" db="EMBL/GenBank/DDBJ databases">
        <authorList>
            <person name="Varghese N."/>
            <person name="Submissions S."/>
        </authorList>
    </citation>
    <scope>NUCLEOTIDE SEQUENCE [LARGE SCALE GENOMIC DNA]</scope>
    <source>
        <strain evidence="2">ANC 4422</strain>
    </source>
</reference>
<gene>
    <name evidence="1" type="ORF">SAMN05421733_103236</name>
</gene>
<dbReference type="STRING" id="1219383.SAMN05421733_103236"/>
<protein>
    <recommendedName>
        <fullName evidence="3">Lipoprotein</fullName>
    </recommendedName>
</protein>
<dbReference type="EMBL" id="FMYL01000003">
    <property type="protein sequence ID" value="SDB88700.1"/>
    <property type="molecule type" value="Genomic_DNA"/>
</dbReference>
<accession>A0A1G6H308</accession>
<dbReference type="PROSITE" id="PS51257">
    <property type="entry name" value="PROKAR_LIPOPROTEIN"/>
    <property type="match status" value="1"/>
</dbReference>
<evidence type="ECO:0008006" key="3">
    <source>
        <dbReference type="Google" id="ProtNLM"/>
    </source>
</evidence>
<proteinExistence type="predicted"/>
<keyword evidence="2" id="KW-1185">Reference proteome</keyword>
<dbReference type="AlphaFoldDB" id="A0A1G6H308"/>
<evidence type="ECO:0000313" key="2">
    <source>
        <dbReference type="Proteomes" id="UP000242501"/>
    </source>
</evidence>
<name>A0A1G6H308_9GAMM</name>
<dbReference type="Proteomes" id="UP000242501">
    <property type="component" value="Unassembled WGS sequence"/>
</dbReference>
<dbReference type="OrthoDB" id="6444773at2"/>
<dbReference type="RefSeq" id="WP_092747185.1">
    <property type="nucleotide sequence ID" value="NZ_FMYL01000003.1"/>
</dbReference>